<evidence type="ECO:0000313" key="2">
    <source>
        <dbReference type="EMBL" id="CAG9288020.1"/>
    </source>
</evidence>
<protein>
    <recommendedName>
        <fullName evidence="3">Adhesin domain-containing protein</fullName>
    </recommendedName>
</protein>
<evidence type="ECO:0000256" key="1">
    <source>
        <dbReference type="SAM" id="MobiDB-lite"/>
    </source>
</evidence>
<proteinExistence type="predicted"/>
<organism evidence="2">
    <name type="scientific">Phaeodactylum tricornutum</name>
    <name type="common">Diatom</name>
    <dbReference type="NCBI Taxonomy" id="2850"/>
    <lineage>
        <taxon>Eukaryota</taxon>
        <taxon>Sar</taxon>
        <taxon>Stramenopiles</taxon>
        <taxon>Ochrophyta</taxon>
        <taxon>Bacillariophyta</taxon>
        <taxon>Bacillariophyceae</taxon>
        <taxon>Bacillariophycidae</taxon>
        <taxon>Naviculales</taxon>
        <taxon>Phaeodactylaceae</taxon>
        <taxon>Phaeodactylum</taxon>
    </lineage>
</organism>
<evidence type="ECO:0008006" key="3">
    <source>
        <dbReference type="Google" id="ProtNLM"/>
    </source>
</evidence>
<feature type="compositionally biased region" description="Basic and acidic residues" evidence="1">
    <location>
        <begin position="488"/>
        <end position="499"/>
    </location>
</feature>
<feature type="region of interest" description="Disordered" evidence="1">
    <location>
        <begin position="488"/>
        <end position="507"/>
    </location>
</feature>
<sequence length="586" mass="63625">MSPTTQHLLRLWRSLPMSQLKQGATLSIRSSLTQPTHLLVEAEWRDDGRADLKQVFSKCSPNPEATMTTLREQDQMTSIGRSESHIVLKLDEAVLDESEAGNVAGEQSKNSLLPHARPKPAHRAMLDDGTIVSELKEAKSEENLRRIDYHDGIAHLTADGQVEEAGTFLTVKIPEKTNLICELPNGGSITIAGKVEGDVKLYTADGDIIVKKLRGHEIDVETDGSGSIIYAADVLEAQKLTLRTSGRIRAKQIHGNQIDIRVNSSAKRQEESVTKLWESDDEGSLVDISSLYVSGNGGANVSVVGPRRPQRRAIRIKSHHGPIRTETSNLSVPIEDNPMNGQIYPLVELGGVNGNCEVSIEDTLHEKKENKNWNTCMVHVDSLSPDSVSLITVDSGGVAVTLDRKAEADLRLLSCSSAECLIETGAMLAEEEDPNLLLQIVQNLPKGPALTTAGQQRISVETSAFTARPVGFATAHVEYVDGWTENKSAEPDSRFERKSNGATGSVGKIRMDGAAEQALHGFSSSKAETGQPIYQRPLIAVAGTGIVKVETVSWLGAIARRYGLDEDHREAGRTASRRGRSLAPQE</sequence>
<dbReference type="AlphaFoldDB" id="A0A8J9SS69"/>
<accession>A0A8J9SS69</accession>
<reference evidence="2" key="1">
    <citation type="submission" date="2022-02" db="EMBL/GenBank/DDBJ databases">
        <authorList>
            <person name="Giguere J D."/>
        </authorList>
    </citation>
    <scope>NUCLEOTIDE SEQUENCE</scope>
    <source>
        <strain evidence="2">CCAP 1055/1</strain>
    </source>
</reference>
<name>A0A8J9SS69_PHATR</name>
<dbReference type="Gene3D" id="2.160.20.120">
    <property type="match status" value="1"/>
</dbReference>
<dbReference type="Proteomes" id="UP000836788">
    <property type="component" value="Chromosome 3"/>
</dbReference>
<dbReference type="EMBL" id="OU594944">
    <property type="protein sequence ID" value="CAG9288020.1"/>
    <property type="molecule type" value="Genomic_DNA"/>
</dbReference>
<feature type="region of interest" description="Disordered" evidence="1">
    <location>
        <begin position="565"/>
        <end position="586"/>
    </location>
</feature>
<gene>
    <name evidence="2" type="ORF">PTTT1_LOCUS37292</name>
</gene>